<dbReference type="Proteomes" id="UP001149090">
    <property type="component" value="Unassembled WGS sequence"/>
</dbReference>
<dbReference type="PROSITE" id="PS50003">
    <property type="entry name" value="PH_DOMAIN"/>
    <property type="match status" value="1"/>
</dbReference>
<reference evidence="4" key="1">
    <citation type="submission" date="2022-10" db="EMBL/GenBank/DDBJ databases">
        <title>Novel sulphate-reducing endosymbionts in the free-living metamonad Anaeramoeba.</title>
        <authorList>
            <person name="Jerlstrom-Hultqvist J."/>
            <person name="Cepicka I."/>
            <person name="Gallot-Lavallee L."/>
            <person name="Salas-Leiva D."/>
            <person name="Curtis B.A."/>
            <person name="Zahonova K."/>
            <person name="Pipaliya S."/>
            <person name="Dacks J."/>
            <person name="Roger A.J."/>
        </authorList>
    </citation>
    <scope>NUCLEOTIDE SEQUENCE</scope>
    <source>
        <strain evidence="4">BMAN</strain>
    </source>
</reference>
<organism evidence="4 5">
    <name type="scientific">Anaeramoeba ignava</name>
    <name type="common">Anaerobic marine amoeba</name>
    <dbReference type="NCBI Taxonomy" id="1746090"/>
    <lineage>
        <taxon>Eukaryota</taxon>
        <taxon>Metamonada</taxon>
        <taxon>Anaeramoebidae</taxon>
        <taxon>Anaeramoeba</taxon>
    </lineage>
</organism>
<dbReference type="CDD" id="cd00821">
    <property type="entry name" value="PH"/>
    <property type="match status" value="1"/>
</dbReference>
<feature type="coiled-coil region" evidence="1">
    <location>
        <begin position="3"/>
        <end position="49"/>
    </location>
</feature>
<dbReference type="AlphaFoldDB" id="A0A9Q0LRS6"/>
<evidence type="ECO:0000256" key="1">
    <source>
        <dbReference type="SAM" id="Coils"/>
    </source>
</evidence>
<evidence type="ECO:0000313" key="5">
    <source>
        <dbReference type="Proteomes" id="UP001149090"/>
    </source>
</evidence>
<feature type="compositionally biased region" description="Basic and acidic residues" evidence="2">
    <location>
        <begin position="443"/>
        <end position="470"/>
    </location>
</feature>
<sequence length="610" mass="71227">MEVLELKREIETLKQTSAIEKDKIVQEFMKILEERNEKTEKLMKSLITLNEVNQKLIIERERLINYINKSDSIGGGNAQKEKKEKEKAIKQLEVVQAQMSLLEKDNVLLRKQAEEYERIIREQESRIKTVENDKNEMTEKNERENRSLQFKISQLEEEISQLSSNNRSNILEQENAQLKEQMQNWESQVQEIIDERDLELKNSKQENQLLVEHIESLEEKIQVLSQQKTQPSNESSEQNILLVEHIESLEVQINQLKNENSQLENENKLLKQTNRSQPQNNKGADEIHQENLMLVQHIDTLEAKIEELQQDNNELVQRLESSDFKSNFSENPNLQNKINELESQMEFLIQENENLRKNQGKSGDSDNLLLVQHIEQLEQKITSLELEKQNLLLATEELNQQLEDEKENNELLVKHIEELGTQSELSELSQNQLVSQQDSVESTQHEPKSIDESETSTDKQHEKLTPHDSIEPDNDPNSALKKTTSTVLSSEKLSQNKKVFLSRSGVPLFAGSIKLNTTSSKKKRFGGGWKTRWMAVWEGFLCFFKSKNDEEPEIETRIDERTRIRKSPNQKSKNDNVIEVIAKNETYEIKVKNIKEYDHWISILEKSRVI</sequence>
<dbReference type="Pfam" id="PF00169">
    <property type="entry name" value="PH"/>
    <property type="match status" value="1"/>
</dbReference>
<dbReference type="SUPFAM" id="SSF50729">
    <property type="entry name" value="PH domain-like"/>
    <property type="match status" value="1"/>
</dbReference>
<feature type="compositionally biased region" description="Polar residues" evidence="2">
    <location>
        <begin position="427"/>
        <end position="442"/>
    </location>
</feature>
<dbReference type="Gene3D" id="2.30.29.30">
    <property type="entry name" value="Pleckstrin-homology domain (PH domain)/Phosphotyrosine-binding domain (PTB)"/>
    <property type="match status" value="1"/>
</dbReference>
<keyword evidence="1" id="KW-0175">Coiled coil</keyword>
<keyword evidence="5" id="KW-1185">Reference proteome</keyword>
<feature type="coiled-coil region" evidence="1">
    <location>
        <begin position="78"/>
        <end position="422"/>
    </location>
</feature>
<evidence type="ECO:0000313" key="4">
    <source>
        <dbReference type="EMBL" id="KAJ5077500.1"/>
    </source>
</evidence>
<feature type="domain" description="PH" evidence="3">
    <location>
        <begin position="506"/>
        <end position="609"/>
    </location>
</feature>
<dbReference type="InterPro" id="IPR001849">
    <property type="entry name" value="PH_domain"/>
</dbReference>
<feature type="region of interest" description="Disordered" evidence="2">
    <location>
        <begin position="427"/>
        <end position="488"/>
    </location>
</feature>
<dbReference type="OMA" id="HEPKSID"/>
<evidence type="ECO:0000259" key="3">
    <source>
        <dbReference type="PROSITE" id="PS50003"/>
    </source>
</evidence>
<dbReference type="InterPro" id="IPR011993">
    <property type="entry name" value="PH-like_dom_sf"/>
</dbReference>
<name>A0A9Q0LRS6_ANAIG</name>
<dbReference type="OrthoDB" id="313197at2759"/>
<feature type="compositionally biased region" description="Polar residues" evidence="2">
    <location>
        <begin position="475"/>
        <end position="488"/>
    </location>
</feature>
<proteinExistence type="predicted"/>
<comment type="caution">
    <text evidence="4">The sequence shown here is derived from an EMBL/GenBank/DDBJ whole genome shotgun (WGS) entry which is preliminary data.</text>
</comment>
<evidence type="ECO:0000256" key="2">
    <source>
        <dbReference type="SAM" id="MobiDB-lite"/>
    </source>
</evidence>
<accession>A0A9Q0LRS6</accession>
<protein>
    <submittedName>
        <fullName evidence="4">Cop1-interactive protein</fullName>
    </submittedName>
</protein>
<gene>
    <name evidence="4" type="ORF">M0811_06023</name>
</gene>
<dbReference type="EMBL" id="JAPDFW010000058">
    <property type="protein sequence ID" value="KAJ5077500.1"/>
    <property type="molecule type" value="Genomic_DNA"/>
</dbReference>